<reference evidence="3" key="1">
    <citation type="journal article" date="2019" name="Int. J. Syst. Evol. Microbiol.">
        <title>The Global Catalogue of Microorganisms (GCM) 10K type strain sequencing project: providing services to taxonomists for standard genome sequencing and annotation.</title>
        <authorList>
            <consortium name="The Broad Institute Genomics Platform"/>
            <consortium name="The Broad Institute Genome Sequencing Center for Infectious Disease"/>
            <person name="Wu L."/>
            <person name="Ma J."/>
        </authorList>
    </citation>
    <scope>NUCLEOTIDE SEQUENCE [LARGE SCALE GENOMIC DNA]</scope>
    <source>
        <strain evidence="3">CGMCC 1.12477</strain>
    </source>
</reference>
<evidence type="ECO:0000313" key="3">
    <source>
        <dbReference type="Proteomes" id="UP001597351"/>
    </source>
</evidence>
<dbReference type="RefSeq" id="WP_379190169.1">
    <property type="nucleotide sequence ID" value="NZ_JBHUGD010000004.1"/>
</dbReference>
<dbReference type="EMBL" id="JBHUGD010000004">
    <property type="protein sequence ID" value="MFD1949128.1"/>
    <property type="molecule type" value="Genomic_DNA"/>
</dbReference>
<protein>
    <recommendedName>
        <fullName evidence="4">DUF222 domain-containing protein</fullName>
    </recommendedName>
</protein>
<feature type="region of interest" description="Disordered" evidence="1">
    <location>
        <begin position="250"/>
        <end position="275"/>
    </location>
</feature>
<accession>A0ABW4TT04</accession>
<dbReference type="Proteomes" id="UP001597351">
    <property type="component" value="Unassembled WGS sequence"/>
</dbReference>
<feature type="compositionally biased region" description="Acidic residues" evidence="1">
    <location>
        <begin position="253"/>
        <end position="263"/>
    </location>
</feature>
<organism evidence="2 3">
    <name type="scientific">Nocardioides aestuarii</name>
    <dbReference type="NCBI Taxonomy" id="252231"/>
    <lineage>
        <taxon>Bacteria</taxon>
        <taxon>Bacillati</taxon>
        <taxon>Actinomycetota</taxon>
        <taxon>Actinomycetes</taxon>
        <taxon>Propionibacteriales</taxon>
        <taxon>Nocardioidaceae</taxon>
        <taxon>Nocardioides</taxon>
    </lineage>
</organism>
<keyword evidence="3" id="KW-1185">Reference proteome</keyword>
<sequence>MSTTASLEDRSAQLVLDAAHEAVRARRAAEVAEMRVVAHWCVMHGEPRSERDPMTSPGGDGTPAVREYALPELAMARETHTLTTRALAADTLDLQHRLPRVWAVVEAGDCEPWVARKVASLSRALPAATVGIVDRAVSAAIAGHAPATVLEIATAKVIEADPEAHAMRREAEKHRRYVALSRTDEFGLRTVIARIHAGDAVWIDAMVDRVADILAVEHGHDHNRDELRARAFGWLARPAELIKLLIDHHQGDDDTDTDTEEPEQPAWAPDHLPDTAKRLSRLSPRQLAAMRVKAQVFVHLSQDALTGQTGIARVEGIGPMLVASLADLLGHADVRITPVIDLHGKTAVDRYEHPALLKDQVWLLTGGDVFPFAPRTARRDGVDFDHTTPFDPAGPAGQTGPHNSGPLRRRHHRWKTHGGFRCRPAGPGRHLWQTPHGDTYLVDHHGTTRLTEPESRIHLTAPPGLDAYTPRFELRWGG</sequence>
<proteinExistence type="predicted"/>
<feature type="region of interest" description="Disordered" evidence="1">
    <location>
        <begin position="383"/>
        <end position="410"/>
    </location>
</feature>
<name>A0ABW4TT04_9ACTN</name>
<comment type="caution">
    <text evidence="2">The sequence shown here is derived from an EMBL/GenBank/DDBJ whole genome shotgun (WGS) entry which is preliminary data.</text>
</comment>
<gene>
    <name evidence="2" type="ORF">ACFSDE_20155</name>
</gene>
<evidence type="ECO:0000313" key="2">
    <source>
        <dbReference type="EMBL" id="MFD1949128.1"/>
    </source>
</evidence>
<evidence type="ECO:0008006" key="4">
    <source>
        <dbReference type="Google" id="ProtNLM"/>
    </source>
</evidence>
<evidence type="ECO:0000256" key="1">
    <source>
        <dbReference type="SAM" id="MobiDB-lite"/>
    </source>
</evidence>